<dbReference type="FunFam" id="1.10.240.10:FF:000002">
    <property type="entry name" value="Tryptophan--tRNA ligase"/>
    <property type="match status" value="1"/>
</dbReference>
<feature type="binding site" evidence="8">
    <location>
        <position position="216"/>
    </location>
    <ligand>
        <name>ATP</name>
        <dbReference type="ChEBI" id="CHEBI:30616"/>
    </ligand>
</feature>
<dbReference type="Pfam" id="PF00579">
    <property type="entry name" value="tRNA-synt_1b"/>
    <property type="match status" value="1"/>
</dbReference>
<evidence type="ECO:0000256" key="9">
    <source>
        <dbReference type="RuleBase" id="RU363036"/>
    </source>
</evidence>
<keyword evidence="3 8" id="KW-0547">Nucleotide-binding</keyword>
<evidence type="ECO:0000256" key="10">
    <source>
        <dbReference type="SAM" id="MobiDB-lite"/>
    </source>
</evidence>
<evidence type="ECO:0000256" key="7">
    <source>
        <dbReference type="ARBA" id="ARBA00049929"/>
    </source>
</evidence>
<dbReference type="GO" id="GO:0005829">
    <property type="term" value="C:cytosol"/>
    <property type="evidence" value="ECO:0007669"/>
    <property type="project" value="TreeGrafter"/>
</dbReference>
<dbReference type="NCBIfam" id="TIGR00233">
    <property type="entry name" value="trpS"/>
    <property type="match status" value="1"/>
</dbReference>
<comment type="caution">
    <text evidence="8">Lacks conserved residue(s) required for the propagation of feature annotation.</text>
</comment>
<comment type="caution">
    <text evidence="11">The sequence shown here is derived from an EMBL/GenBank/DDBJ whole genome shotgun (WGS) entry which is preliminary data.</text>
</comment>
<dbReference type="InterPro" id="IPR050203">
    <property type="entry name" value="Trp-tRNA_synthetase"/>
</dbReference>
<keyword evidence="2 8" id="KW-0436">Ligase</keyword>
<feature type="region of interest" description="Disordered" evidence="10">
    <location>
        <begin position="1"/>
        <end position="27"/>
    </location>
</feature>
<evidence type="ECO:0000313" key="11">
    <source>
        <dbReference type="EMBL" id="RKR19387.1"/>
    </source>
</evidence>
<evidence type="ECO:0000256" key="1">
    <source>
        <dbReference type="ARBA" id="ARBA00005594"/>
    </source>
</evidence>
<keyword evidence="5 8" id="KW-0648">Protein biosynthesis</keyword>
<feature type="binding site" evidence="8">
    <location>
        <begin position="48"/>
        <end position="49"/>
    </location>
    <ligand>
        <name>ATP</name>
        <dbReference type="ChEBI" id="CHEBI:30616"/>
    </ligand>
</feature>
<evidence type="ECO:0000256" key="5">
    <source>
        <dbReference type="ARBA" id="ARBA00022917"/>
    </source>
</evidence>
<evidence type="ECO:0000313" key="12">
    <source>
        <dbReference type="Proteomes" id="UP000276055"/>
    </source>
</evidence>
<dbReference type="EMBL" id="RBIR01000004">
    <property type="protein sequence ID" value="RKR19387.1"/>
    <property type="molecule type" value="Genomic_DNA"/>
</dbReference>
<comment type="function">
    <text evidence="8">Catalyzes the attachment of tryptophan to tRNA(Trp).</text>
</comment>
<comment type="subcellular location">
    <subcellularLocation>
        <location evidence="8">Cytoplasm</location>
    </subcellularLocation>
</comment>
<feature type="compositionally biased region" description="Low complexity" evidence="10">
    <location>
        <begin position="10"/>
        <end position="27"/>
    </location>
</feature>
<dbReference type="GO" id="GO:0005524">
    <property type="term" value="F:ATP binding"/>
    <property type="evidence" value="ECO:0007669"/>
    <property type="project" value="UniProtKB-UniRule"/>
</dbReference>
<dbReference type="PANTHER" id="PTHR43766:SF1">
    <property type="entry name" value="TRYPTOPHAN--TRNA LIGASE, MITOCHONDRIAL"/>
    <property type="match status" value="1"/>
</dbReference>
<evidence type="ECO:0000256" key="2">
    <source>
        <dbReference type="ARBA" id="ARBA00022598"/>
    </source>
</evidence>
<comment type="catalytic activity">
    <reaction evidence="7 8">
        <text>tRNA(Trp) + L-tryptophan + ATP = L-tryptophyl-tRNA(Trp) + AMP + diphosphate + H(+)</text>
        <dbReference type="Rhea" id="RHEA:24080"/>
        <dbReference type="Rhea" id="RHEA-COMP:9671"/>
        <dbReference type="Rhea" id="RHEA-COMP:9705"/>
        <dbReference type="ChEBI" id="CHEBI:15378"/>
        <dbReference type="ChEBI" id="CHEBI:30616"/>
        <dbReference type="ChEBI" id="CHEBI:33019"/>
        <dbReference type="ChEBI" id="CHEBI:57912"/>
        <dbReference type="ChEBI" id="CHEBI:78442"/>
        <dbReference type="ChEBI" id="CHEBI:78535"/>
        <dbReference type="ChEBI" id="CHEBI:456215"/>
        <dbReference type="EC" id="6.1.1.2"/>
    </reaction>
</comment>
<protein>
    <recommendedName>
        <fullName evidence="8">Tryptophan--tRNA ligase</fullName>
        <ecNumber evidence="8">6.1.1.2</ecNumber>
    </recommendedName>
    <alternativeName>
        <fullName evidence="8">Tryptophanyl-tRNA synthetase</fullName>
        <shortName evidence="8">TrpRS</shortName>
    </alternativeName>
</protein>
<dbReference type="OrthoDB" id="9801042at2"/>
<evidence type="ECO:0000256" key="6">
    <source>
        <dbReference type="ARBA" id="ARBA00023146"/>
    </source>
</evidence>
<feature type="binding site" evidence="8">
    <location>
        <begin position="177"/>
        <end position="179"/>
    </location>
    <ligand>
        <name>ATP</name>
        <dbReference type="ChEBI" id="CHEBI:30616"/>
    </ligand>
</feature>
<dbReference type="CDD" id="cd00806">
    <property type="entry name" value="TrpRS_core"/>
    <property type="match status" value="1"/>
</dbReference>
<dbReference type="InterPro" id="IPR002306">
    <property type="entry name" value="Trp-tRNA-ligase"/>
</dbReference>
<comment type="similarity">
    <text evidence="1 8 9">Belongs to the class-I aminoacyl-tRNA synthetase family.</text>
</comment>
<dbReference type="GO" id="GO:0004830">
    <property type="term" value="F:tryptophan-tRNA ligase activity"/>
    <property type="evidence" value="ECO:0007669"/>
    <property type="project" value="UniProtKB-UniRule"/>
</dbReference>
<keyword evidence="4 8" id="KW-0067">ATP-binding</keyword>
<dbReference type="RefSeq" id="WP_120953474.1">
    <property type="nucleotide sequence ID" value="NZ_RBIR01000004.1"/>
</dbReference>
<organism evidence="11 12">
    <name type="scientific">Arthrobacter oryzae</name>
    <dbReference type="NCBI Taxonomy" id="409290"/>
    <lineage>
        <taxon>Bacteria</taxon>
        <taxon>Bacillati</taxon>
        <taxon>Actinomycetota</taxon>
        <taxon>Actinomycetes</taxon>
        <taxon>Micrococcales</taxon>
        <taxon>Micrococcaceae</taxon>
        <taxon>Arthrobacter</taxon>
    </lineage>
</organism>
<gene>
    <name evidence="8" type="primary">trpS</name>
    <name evidence="11" type="ORF">C8D78_2133</name>
</gene>
<dbReference type="PRINTS" id="PR01039">
    <property type="entry name" value="TRNASYNTHTRP"/>
</dbReference>
<dbReference type="InterPro" id="IPR014729">
    <property type="entry name" value="Rossmann-like_a/b/a_fold"/>
</dbReference>
<dbReference type="AlphaFoldDB" id="A0A495ETI2"/>
<sequence>MTSTSTVTDAGVAPEPEAAAGKTAPATTGARHRILSGMQPSADSLHLGNYIGALVNWVRMQDEYDAVFFIPDLHAITVPQDPAELAHRTRVTAAQYIAGGVDVEKCTLFVQSQVPEHAQLAWVLNCITGFGEASRMTQFKDKALKQGSDQASVGLFTYPILQAADILLYQPHGVPVGEDQRQHVELSRDLAQRFNTRFGQTFTVPQPFIQKESAKIYDLQHPTAKMSKSAESPAGLINLLDDPKVTAKRIKSAVTDTETEIRFDREAKPGVSNLLTIYSAITGQSVDALVAAYEGKMYGHLKVDLAEVVTEHLTPIRNRANELLDDPAELDRLLGLGADKAREIASVTLRDVYSKVGFLPYAGSHGAR</sequence>
<dbReference type="Gene3D" id="1.10.240.10">
    <property type="entry name" value="Tyrosyl-Transfer RNA Synthetase"/>
    <property type="match status" value="1"/>
</dbReference>
<dbReference type="GO" id="GO:0006436">
    <property type="term" value="P:tryptophanyl-tRNA aminoacylation"/>
    <property type="evidence" value="ECO:0007669"/>
    <property type="project" value="UniProtKB-UniRule"/>
</dbReference>
<feature type="short sequence motif" description="'KMSKS' region" evidence="8">
    <location>
        <begin position="225"/>
        <end position="229"/>
    </location>
</feature>
<feature type="binding site" evidence="8">
    <location>
        <begin position="225"/>
        <end position="229"/>
    </location>
    <ligand>
        <name>ATP</name>
        <dbReference type="ChEBI" id="CHEBI:30616"/>
    </ligand>
</feature>
<dbReference type="InterPro" id="IPR001412">
    <property type="entry name" value="aa-tRNA-synth_I_CS"/>
</dbReference>
<dbReference type="HAMAP" id="MF_00140_B">
    <property type="entry name" value="Trp_tRNA_synth_B"/>
    <property type="match status" value="1"/>
</dbReference>
<dbReference type="SUPFAM" id="SSF52374">
    <property type="entry name" value="Nucleotidylyl transferase"/>
    <property type="match status" value="1"/>
</dbReference>
<feature type="binding site" evidence="8">
    <location>
        <position position="165"/>
    </location>
    <ligand>
        <name>L-tryptophan</name>
        <dbReference type="ChEBI" id="CHEBI:57912"/>
    </ligand>
</feature>
<keyword evidence="8" id="KW-0963">Cytoplasm</keyword>
<evidence type="ECO:0000256" key="3">
    <source>
        <dbReference type="ARBA" id="ARBA00022741"/>
    </source>
</evidence>
<name>A0A495ETI2_9MICC</name>
<proteinExistence type="inferred from homology"/>
<reference evidence="11 12" key="1">
    <citation type="submission" date="2018-10" db="EMBL/GenBank/DDBJ databases">
        <title>Genomic Encyclopedia of Type Strains, Phase IV (KMG-IV): sequencing the most valuable type-strain genomes for metagenomic binning, comparative biology and taxonomic classification.</title>
        <authorList>
            <person name="Goeker M."/>
        </authorList>
    </citation>
    <scope>NUCLEOTIDE SEQUENCE [LARGE SCALE GENOMIC DNA]</scope>
    <source>
        <strain evidence="11 12">DSM 25586</strain>
    </source>
</reference>
<evidence type="ECO:0000256" key="8">
    <source>
        <dbReference type="HAMAP-Rule" id="MF_00140"/>
    </source>
</evidence>
<evidence type="ECO:0000256" key="4">
    <source>
        <dbReference type="ARBA" id="ARBA00022840"/>
    </source>
</evidence>
<dbReference type="Gene3D" id="3.40.50.620">
    <property type="entry name" value="HUPs"/>
    <property type="match status" value="1"/>
</dbReference>
<dbReference type="InterPro" id="IPR024109">
    <property type="entry name" value="Trp-tRNA-ligase_bac-type"/>
</dbReference>
<accession>A0A495ETI2</accession>
<comment type="subunit">
    <text evidence="8">Homodimer.</text>
</comment>
<feature type="binding site" evidence="8">
    <location>
        <begin position="39"/>
        <end position="41"/>
    </location>
    <ligand>
        <name>ATP</name>
        <dbReference type="ChEBI" id="CHEBI:30616"/>
    </ligand>
</feature>
<dbReference type="EC" id="6.1.1.2" evidence="8"/>
<keyword evidence="6 8" id="KW-0030">Aminoacyl-tRNA synthetase</keyword>
<dbReference type="PROSITE" id="PS00178">
    <property type="entry name" value="AA_TRNA_LIGASE_I"/>
    <property type="match status" value="1"/>
</dbReference>
<dbReference type="InterPro" id="IPR002305">
    <property type="entry name" value="aa-tRNA-synth_Ic"/>
</dbReference>
<dbReference type="Proteomes" id="UP000276055">
    <property type="component" value="Unassembled WGS sequence"/>
</dbReference>
<dbReference type="PANTHER" id="PTHR43766">
    <property type="entry name" value="TRYPTOPHAN--TRNA LIGASE, MITOCHONDRIAL"/>
    <property type="match status" value="1"/>
</dbReference>